<reference evidence="2" key="1">
    <citation type="submission" date="2019-04" db="EMBL/GenBank/DDBJ databases">
        <title>Friends and foes A comparative genomics studyof 23 Aspergillus species from section Flavi.</title>
        <authorList>
            <consortium name="DOE Joint Genome Institute"/>
            <person name="Kjaerbolling I."/>
            <person name="Vesth T."/>
            <person name="Frisvad J.C."/>
            <person name="Nybo J.L."/>
            <person name="Theobald S."/>
            <person name="Kildgaard S."/>
            <person name="Isbrandt T."/>
            <person name="Kuo A."/>
            <person name="Sato A."/>
            <person name="Lyhne E.K."/>
            <person name="Kogle M.E."/>
            <person name="Wiebenga A."/>
            <person name="Kun R.S."/>
            <person name="Lubbers R.J."/>
            <person name="Makela M.R."/>
            <person name="Barry K."/>
            <person name="Chovatia M."/>
            <person name="Clum A."/>
            <person name="Daum C."/>
            <person name="Haridas S."/>
            <person name="He G."/>
            <person name="LaButti K."/>
            <person name="Lipzen A."/>
            <person name="Mondo S."/>
            <person name="Riley R."/>
            <person name="Salamov A."/>
            <person name="Simmons B.A."/>
            <person name="Magnuson J.K."/>
            <person name="Henrissat B."/>
            <person name="Mortensen U.H."/>
            <person name="Larsen T.O."/>
            <person name="Devries R.P."/>
            <person name="Grigoriev I.V."/>
            <person name="Machida M."/>
            <person name="Baker S.E."/>
            <person name="Andersen M.R."/>
        </authorList>
    </citation>
    <scope>NUCLEOTIDE SEQUENCE [LARGE SCALE GENOMIC DNA]</scope>
    <source>
        <strain evidence="2">IBT 14317</strain>
    </source>
</reference>
<accession>A0A5N7C4G1</accession>
<evidence type="ECO:0000256" key="1">
    <source>
        <dbReference type="SAM" id="Phobius"/>
    </source>
</evidence>
<feature type="transmembrane region" description="Helical" evidence="1">
    <location>
        <begin position="71"/>
        <end position="101"/>
    </location>
</feature>
<name>A0A5N7C4G1_PETAA</name>
<keyword evidence="1" id="KW-0472">Membrane</keyword>
<dbReference type="AlphaFoldDB" id="A0A5N7C4G1"/>
<dbReference type="Proteomes" id="UP000326877">
    <property type="component" value="Unassembled WGS sequence"/>
</dbReference>
<keyword evidence="1" id="KW-0812">Transmembrane</keyword>
<protein>
    <submittedName>
        <fullName evidence="2">Uncharacterized protein</fullName>
    </submittedName>
</protein>
<organism evidence="2">
    <name type="scientific">Petromyces alliaceus</name>
    <name type="common">Aspergillus alliaceus</name>
    <dbReference type="NCBI Taxonomy" id="209559"/>
    <lineage>
        <taxon>Eukaryota</taxon>
        <taxon>Fungi</taxon>
        <taxon>Dikarya</taxon>
        <taxon>Ascomycota</taxon>
        <taxon>Pezizomycotina</taxon>
        <taxon>Eurotiomycetes</taxon>
        <taxon>Eurotiomycetidae</taxon>
        <taxon>Eurotiales</taxon>
        <taxon>Aspergillaceae</taxon>
        <taxon>Aspergillus</taxon>
        <taxon>Aspergillus subgen. Circumdati</taxon>
    </lineage>
</organism>
<proteinExistence type="predicted"/>
<sequence length="111" mass="12384">MASETSSVYSDPIHSVKETCSFVSRRLPKRLLSPELYRTRFRNHRRGVGSFMCVLCRVELHSSPGIMGREFFFPFFLLGTTSTPPLGAVFGAGGLFGYVAFCRKGQPERSA</sequence>
<gene>
    <name evidence="2" type="ORF">BDV23DRAFT_158702</name>
</gene>
<dbReference type="EMBL" id="ML735276">
    <property type="protein sequence ID" value="KAE8388587.1"/>
    <property type="molecule type" value="Genomic_DNA"/>
</dbReference>
<evidence type="ECO:0000313" key="2">
    <source>
        <dbReference type="EMBL" id="KAE8388587.1"/>
    </source>
</evidence>
<keyword evidence="1" id="KW-1133">Transmembrane helix</keyword>